<feature type="domain" description="RING-type" evidence="2">
    <location>
        <begin position="205"/>
        <end position="244"/>
    </location>
</feature>
<gene>
    <name evidence="3" type="ORF">FCALED_LOCUS8090</name>
</gene>
<accession>A0A9N9C6N3</accession>
<dbReference type="PANTHER" id="PTHR21540:SF0">
    <property type="entry name" value="PHD FAMILY PROTEIN"/>
    <property type="match status" value="1"/>
</dbReference>
<dbReference type="EMBL" id="CAJVPQ010002284">
    <property type="protein sequence ID" value="CAG8590926.1"/>
    <property type="molecule type" value="Genomic_DNA"/>
</dbReference>
<feature type="region of interest" description="Disordered" evidence="1">
    <location>
        <begin position="109"/>
        <end position="129"/>
    </location>
</feature>
<proteinExistence type="predicted"/>
<name>A0A9N9C6N3_9GLOM</name>
<keyword evidence="4" id="KW-1185">Reference proteome</keyword>
<organism evidence="3 4">
    <name type="scientific">Funneliformis caledonium</name>
    <dbReference type="NCBI Taxonomy" id="1117310"/>
    <lineage>
        <taxon>Eukaryota</taxon>
        <taxon>Fungi</taxon>
        <taxon>Fungi incertae sedis</taxon>
        <taxon>Mucoromycota</taxon>
        <taxon>Glomeromycotina</taxon>
        <taxon>Glomeromycetes</taxon>
        <taxon>Glomerales</taxon>
        <taxon>Glomeraceae</taxon>
        <taxon>Funneliformis</taxon>
    </lineage>
</organism>
<comment type="caution">
    <text evidence="3">The sequence shown here is derived from an EMBL/GenBank/DDBJ whole genome shotgun (WGS) entry which is preliminary data.</text>
</comment>
<dbReference type="GO" id="GO:0061630">
    <property type="term" value="F:ubiquitin protein ligase activity"/>
    <property type="evidence" value="ECO:0007669"/>
    <property type="project" value="InterPro"/>
</dbReference>
<dbReference type="OrthoDB" id="2122982at2759"/>
<dbReference type="PANTHER" id="PTHR21540">
    <property type="entry name" value="RING FINGER AND SWIM DOMAIN-CONTAINING PROTEIN 2"/>
    <property type="match status" value="1"/>
</dbReference>
<evidence type="ECO:0000259" key="2">
    <source>
        <dbReference type="Pfam" id="PF13639"/>
    </source>
</evidence>
<reference evidence="3" key="1">
    <citation type="submission" date="2021-06" db="EMBL/GenBank/DDBJ databases">
        <authorList>
            <person name="Kallberg Y."/>
            <person name="Tangrot J."/>
            <person name="Rosling A."/>
        </authorList>
    </citation>
    <scope>NUCLEOTIDE SEQUENCE</scope>
    <source>
        <strain evidence="3">UK204</strain>
    </source>
</reference>
<dbReference type="InterPro" id="IPR001841">
    <property type="entry name" value="Znf_RING"/>
</dbReference>
<dbReference type="SUPFAM" id="SSF57850">
    <property type="entry name" value="RING/U-box"/>
    <property type="match status" value="1"/>
</dbReference>
<dbReference type="Pfam" id="PF13639">
    <property type="entry name" value="zf-RING_2"/>
    <property type="match status" value="1"/>
</dbReference>
<feature type="region of interest" description="Disordered" evidence="1">
    <location>
        <begin position="1"/>
        <end position="45"/>
    </location>
</feature>
<dbReference type="InterPro" id="IPR039903">
    <property type="entry name" value="Zswim2"/>
</dbReference>
<dbReference type="InterPro" id="IPR013083">
    <property type="entry name" value="Znf_RING/FYVE/PHD"/>
</dbReference>
<protein>
    <submittedName>
        <fullName evidence="3">7635_t:CDS:1</fullName>
    </submittedName>
</protein>
<evidence type="ECO:0000256" key="1">
    <source>
        <dbReference type="SAM" id="MobiDB-lite"/>
    </source>
</evidence>
<dbReference type="Gene3D" id="3.30.40.10">
    <property type="entry name" value="Zinc/RING finger domain, C3HC4 (zinc finger)"/>
    <property type="match status" value="1"/>
</dbReference>
<feature type="compositionally biased region" description="Polar residues" evidence="1">
    <location>
        <begin position="11"/>
        <end position="32"/>
    </location>
</feature>
<dbReference type="AlphaFoldDB" id="A0A9N9C6N3"/>
<sequence>MNTGGHRPITRSMTRASRSQPNNNIQQLPTVTRSRRGRKPTNTSVRFENIQQVEHAEQVNEQPAEENRVEDMIAEPYITSTEEQPEPETINVTTSPERVPRQSVVVEDNITADQASDNNQRRNDRILQENPGRLNRVLLIQLETNEVPARTDTGAAPISSGKKRKVDAENDDLEAKRASYRIRRRYRAYTTGAVCQKRRPIEGGDCAICYEKFDENDDKIVWCQKGCGNNLHKACYDQWKRTRNGTGRRLNFDEEETEEFNGMTARERRRFNAQPDDNSKIAYFEHS</sequence>
<dbReference type="Proteomes" id="UP000789570">
    <property type="component" value="Unassembled WGS sequence"/>
</dbReference>
<evidence type="ECO:0000313" key="4">
    <source>
        <dbReference type="Proteomes" id="UP000789570"/>
    </source>
</evidence>
<evidence type="ECO:0000313" key="3">
    <source>
        <dbReference type="EMBL" id="CAG8590926.1"/>
    </source>
</evidence>